<keyword evidence="2" id="KW-0597">Phosphoprotein</keyword>
<keyword evidence="8 11" id="KW-1133">Transmembrane helix</keyword>
<evidence type="ECO:0000256" key="2">
    <source>
        <dbReference type="ARBA" id="ARBA00022553"/>
    </source>
</evidence>
<evidence type="ECO:0000256" key="9">
    <source>
        <dbReference type="ARBA" id="ARBA00023012"/>
    </source>
</evidence>
<keyword evidence="10 11" id="KW-0472">Membrane</keyword>
<feature type="domain" description="Sensor protein KdpD transmembrane" evidence="12">
    <location>
        <begin position="8"/>
        <end position="105"/>
    </location>
</feature>
<evidence type="ECO:0000256" key="6">
    <source>
        <dbReference type="ARBA" id="ARBA00022777"/>
    </source>
</evidence>
<keyword evidence="14" id="KW-1185">Reference proteome</keyword>
<evidence type="ECO:0000313" key="13">
    <source>
        <dbReference type="EMBL" id="RGD62701.1"/>
    </source>
</evidence>
<evidence type="ECO:0000256" key="8">
    <source>
        <dbReference type="ARBA" id="ARBA00022989"/>
    </source>
</evidence>
<dbReference type="EMBL" id="QVIG01000001">
    <property type="protein sequence ID" value="RGD62701.1"/>
    <property type="molecule type" value="Genomic_DNA"/>
</dbReference>
<evidence type="ECO:0000256" key="3">
    <source>
        <dbReference type="ARBA" id="ARBA00022679"/>
    </source>
</evidence>
<reference evidence="13 14" key="1">
    <citation type="submission" date="2018-08" db="EMBL/GenBank/DDBJ databases">
        <title>Diversity &amp; Physiological Properties of Lignin-Decomposing Actinobacteria from Soil.</title>
        <authorList>
            <person name="Roh S.G."/>
            <person name="Kim S.B."/>
        </authorList>
    </citation>
    <scope>NUCLEOTIDE SEQUENCE [LARGE SCALE GENOMIC DNA]</scope>
    <source>
        <strain evidence="13 14">MMS17-GH009</strain>
    </source>
</reference>
<dbReference type="GO" id="GO:0000160">
    <property type="term" value="P:phosphorelay signal transduction system"/>
    <property type="evidence" value="ECO:0007669"/>
    <property type="project" value="UniProtKB-KW"/>
</dbReference>
<dbReference type="InterPro" id="IPR038318">
    <property type="entry name" value="KdpD_sf"/>
</dbReference>
<comment type="caution">
    <text evidence="13">The sequence shown here is derived from an EMBL/GenBank/DDBJ whole genome shotgun (WGS) entry which is preliminary data.</text>
</comment>
<evidence type="ECO:0000256" key="7">
    <source>
        <dbReference type="ARBA" id="ARBA00022840"/>
    </source>
</evidence>
<evidence type="ECO:0000259" key="12">
    <source>
        <dbReference type="Pfam" id="PF13493"/>
    </source>
</evidence>
<protein>
    <submittedName>
        <fullName evidence="13">DUF4118 domain-containing protein</fullName>
    </submittedName>
</protein>
<dbReference type="Pfam" id="PF13493">
    <property type="entry name" value="DUF4118"/>
    <property type="match status" value="1"/>
</dbReference>
<evidence type="ECO:0000256" key="1">
    <source>
        <dbReference type="ARBA" id="ARBA00004141"/>
    </source>
</evidence>
<evidence type="ECO:0000256" key="5">
    <source>
        <dbReference type="ARBA" id="ARBA00022741"/>
    </source>
</evidence>
<accession>A0A373A3R3</accession>
<dbReference type="GO" id="GO:0016020">
    <property type="term" value="C:membrane"/>
    <property type="evidence" value="ECO:0007669"/>
    <property type="project" value="UniProtKB-SubCell"/>
</dbReference>
<keyword evidence="9" id="KW-0902">Two-component regulatory system</keyword>
<keyword evidence="3" id="KW-0808">Transferase</keyword>
<organism evidence="13 14">
    <name type="scientific">Kitasatospora xanthocidica</name>
    <dbReference type="NCBI Taxonomy" id="83382"/>
    <lineage>
        <taxon>Bacteria</taxon>
        <taxon>Bacillati</taxon>
        <taxon>Actinomycetota</taxon>
        <taxon>Actinomycetes</taxon>
        <taxon>Kitasatosporales</taxon>
        <taxon>Streptomycetaceae</taxon>
        <taxon>Kitasatospora</taxon>
    </lineage>
</organism>
<proteinExistence type="predicted"/>
<name>A0A373A3R3_9ACTN</name>
<dbReference type="Gene3D" id="1.20.120.620">
    <property type="entry name" value="Backbone structure of the membrane domain of e. Coli histidine kinase receptor kdpd"/>
    <property type="match status" value="1"/>
</dbReference>
<sequence>MAGPSSLVVAVVVPLALSAVLLPARGHLANTNVALLLVVAVVAVAAVGHRLAGAVAALSAAAWFDFFFTAPYERFSISDSSDITTAVLLLAVGLTVSQLAARARRFEVIAVTDAGHLARIHDAAVLARSKPAPTVVDHVRDELVDLLGLRACRFEYGSLIGHPPRLEHDGSVVVGRKVWRTEELGLPAEEVELRVFGGNGRYIGRYLLDPAPGSRPDRQTLLVAVTLADQAGAALENSTGHVTAA</sequence>
<dbReference type="AlphaFoldDB" id="A0A373A3R3"/>
<gene>
    <name evidence="13" type="ORF">DR950_06865</name>
</gene>
<comment type="subcellular location">
    <subcellularLocation>
        <location evidence="1">Membrane</location>
        <topology evidence="1">Multi-pass membrane protein</topology>
    </subcellularLocation>
</comment>
<keyword evidence="4 11" id="KW-0812">Transmembrane</keyword>
<feature type="transmembrane region" description="Helical" evidence="11">
    <location>
        <begin position="6"/>
        <end position="24"/>
    </location>
</feature>
<feature type="transmembrane region" description="Helical" evidence="11">
    <location>
        <begin position="36"/>
        <end position="63"/>
    </location>
</feature>
<dbReference type="GO" id="GO:0005524">
    <property type="term" value="F:ATP binding"/>
    <property type="evidence" value="ECO:0007669"/>
    <property type="project" value="UniProtKB-KW"/>
</dbReference>
<keyword evidence="5" id="KW-0547">Nucleotide-binding</keyword>
<keyword evidence="7" id="KW-0067">ATP-binding</keyword>
<evidence type="ECO:0000313" key="14">
    <source>
        <dbReference type="Proteomes" id="UP000263377"/>
    </source>
</evidence>
<evidence type="ECO:0000256" key="10">
    <source>
        <dbReference type="ARBA" id="ARBA00023136"/>
    </source>
</evidence>
<keyword evidence="6" id="KW-0418">Kinase</keyword>
<dbReference type="GO" id="GO:0016301">
    <property type="term" value="F:kinase activity"/>
    <property type="evidence" value="ECO:0007669"/>
    <property type="project" value="UniProtKB-KW"/>
</dbReference>
<dbReference type="InterPro" id="IPR025201">
    <property type="entry name" value="KdpD_TM"/>
</dbReference>
<evidence type="ECO:0000256" key="4">
    <source>
        <dbReference type="ARBA" id="ARBA00022692"/>
    </source>
</evidence>
<evidence type="ECO:0000256" key="11">
    <source>
        <dbReference type="SAM" id="Phobius"/>
    </source>
</evidence>
<dbReference type="Proteomes" id="UP000263377">
    <property type="component" value="Unassembled WGS sequence"/>
</dbReference>